<dbReference type="Gene3D" id="3.40.50.2300">
    <property type="match status" value="2"/>
</dbReference>
<evidence type="ECO:0000313" key="6">
    <source>
        <dbReference type="EMBL" id="GIG42569.1"/>
    </source>
</evidence>
<feature type="chain" id="PRO_5037517512" evidence="4">
    <location>
        <begin position="20"/>
        <end position="344"/>
    </location>
</feature>
<dbReference type="Proteomes" id="UP000660611">
    <property type="component" value="Unassembled WGS sequence"/>
</dbReference>
<feature type="domain" description="Periplasmic binding protein" evidence="5">
    <location>
        <begin position="45"/>
        <end position="293"/>
    </location>
</feature>
<dbReference type="PANTHER" id="PTHR46847">
    <property type="entry name" value="D-ALLOSE-BINDING PERIPLASMIC PROTEIN-RELATED"/>
    <property type="match status" value="1"/>
</dbReference>
<name>A0A919PEP9_9ACTN</name>
<organism evidence="6 7">
    <name type="scientific">Dactylosporangium siamense</name>
    <dbReference type="NCBI Taxonomy" id="685454"/>
    <lineage>
        <taxon>Bacteria</taxon>
        <taxon>Bacillati</taxon>
        <taxon>Actinomycetota</taxon>
        <taxon>Actinomycetes</taxon>
        <taxon>Micromonosporales</taxon>
        <taxon>Micromonosporaceae</taxon>
        <taxon>Dactylosporangium</taxon>
    </lineage>
</organism>
<keyword evidence="3 4" id="KW-0732">Signal</keyword>
<accession>A0A919PEP9</accession>
<evidence type="ECO:0000256" key="1">
    <source>
        <dbReference type="ARBA" id="ARBA00004196"/>
    </source>
</evidence>
<dbReference type="AlphaFoldDB" id="A0A919PEP9"/>
<dbReference type="RefSeq" id="WP_203844458.1">
    <property type="nucleotide sequence ID" value="NZ_BAAAVW010000002.1"/>
</dbReference>
<evidence type="ECO:0000259" key="5">
    <source>
        <dbReference type="Pfam" id="PF13407"/>
    </source>
</evidence>
<dbReference type="EMBL" id="BONQ01000015">
    <property type="protein sequence ID" value="GIG42569.1"/>
    <property type="molecule type" value="Genomic_DNA"/>
</dbReference>
<sequence length="344" mass="36604">MRTSRRTLLAIGLALAAGAAGCAAEPVSPSGTASSGAGAKKLIVGYSVAIAREPTFEAMIKTVEKHVKDRGGEVYVADANFNPNQQLSDIDSLIQRGVNVLLVAPIDTNGLQPAFQRARDKKIPIIVQEGKSNSGEYFVNLVTDNFEASQAAAKYLAENGGGPAVAIQGEQIADLLITRKQGFDDGAKAAGMQVLDTKFMTQNTDAEARGFAEQFKQRHGGSVHGLFAWNTLAAVGAVSALGGSFNPKVVSLNANPVEVEFVKGGKLLATWSVVPVAYAKMMVQLAQQAVDGQPAPAKEIHVTMPRIDKSNVDKWVPWDQQIAQPLDVKFETRDGKTYLKTDAL</sequence>
<evidence type="ECO:0000256" key="3">
    <source>
        <dbReference type="ARBA" id="ARBA00022729"/>
    </source>
</evidence>
<comment type="similarity">
    <text evidence="2">Belongs to the bacterial solute-binding protein 2 family.</text>
</comment>
<feature type="signal peptide" evidence="4">
    <location>
        <begin position="1"/>
        <end position="19"/>
    </location>
</feature>
<keyword evidence="7" id="KW-1185">Reference proteome</keyword>
<dbReference type="CDD" id="cd01536">
    <property type="entry name" value="PBP1_ABC_sugar_binding-like"/>
    <property type="match status" value="1"/>
</dbReference>
<evidence type="ECO:0000256" key="4">
    <source>
        <dbReference type="SAM" id="SignalP"/>
    </source>
</evidence>
<dbReference type="InterPro" id="IPR025997">
    <property type="entry name" value="SBP_2_dom"/>
</dbReference>
<comment type="subcellular location">
    <subcellularLocation>
        <location evidence="1">Cell envelope</location>
    </subcellularLocation>
</comment>
<evidence type="ECO:0000256" key="2">
    <source>
        <dbReference type="ARBA" id="ARBA00007639"/>
    </source>
</evidence>
<evidence type="ECO:0000313" key="7">
    <source>
        <dbReference type="Proteomes" id="UP000660611"/>
    </source>
</evidence>
<dbReference type="PROSITE" id="PS51318">
    <property type="entry name" value="TAT"/>
    <property type="match status" value="1"/>
</dbReference>
<dbReference type="GO" id="GO:0030313">
    <property type="term" value="C:cell envelope"/>
    <property type="evidence" value="ECO:0007669"/>
    <property type="project" value="UniProtKB-SubCell"/>
</dbReference>
<protein>
    <submittedName>
        <fullName evidence="6">LacI family transcriptional regulator</fullName>
    </submittedName>
</protein>
<gene>
    <name evidence="6" type="primary">rbsB_1</name>
    <name evidence="6" type="ORF">Dsi01nite_006100</name>
</gene>
<dbReference type="PANTHER" id="PTHR46847:SF1">
    <property type="entry name" value="D-ALLOSE-BINDING PERIPLASMIC PROTEIN-RELATED"/>
    <property type="match status" value="1"/>
</dbReference>
<proteinExistence type="inferred from homology"/>
<reference evidence="6" key="1">
    <citation type="submission" date="2021-01" db="EMBL/GenBank/DDBJ databases">
        <title>Whole genome shotgun sequence of Dactylosporangium siamense NBRC 106093.</title>
        <authorList>
            <person name="Komaki H."/>
            <person name="Tamura T."/>
        </authorList>
    </citation>
    <scope>NUCLEOTIDE SEQUENCE</scope>
    <source>
        <strain evidence="6">NBRC 106093</strain>
    </source>
</reference>
<dbReference type="InterPro" id="IPR028082">
    <property type="entry name" value="Peripla_BP_I"/>
</dbReference>
<dbReference type="SUPFAM" id="SSF53822">
    <property type="entry name" value="Periplasmic binding protein-like I"/>
    <property type="match status" value="1"/>
</dbReference>
<dbReference type="Pfam" id="PF13407">
    <property type="entry name" value="Peripla_BP_4"/>
    <property type="match status" value="1"/>
</dbReference>
<dbReference type="GO" id="GO:0030246">
    <property type="term" value="F:carbohydrate binding"/>
    <property type="evidence" value="ECO:0007669"/>
    <property type="project" value="UniProtKB-ARBA"/>
</dbReference>
<dbReference type="PROSITE" id="PS51257">
    <property type="entry name" value="PROKAR_LIPOPROTEIN"/>
    <property type="match status" value="1"/>
</dbReference>
<dbReference type="InterPro" id="IPR006311">
    <property type="entry name" value="TAT_signal"/>
</dbReference>
<comment type="caution">
    <text evidence="6">The sequence shown here is derived from an EMBL/GenBank/DDBJ whole genome shotgun (WGS) entry which is preliminary data.</text>
</comment>